<dbReference type="EMBL" id="JABSTQ010009622">
    <property type="protein sequence ID" value="KAG0427477.1"/>
    <property type="molecule type" value="Genomic_DNA"/>
</dbReference>
<keyword evidence="2" id="KW-1185">Reference proteome</keyword>
<evidence type="ECO:0000313" key="1">
    <source>
        <dbReference type="EMBL" id="KAG0427477.1"/>
    </source>
</evidence>
<proteinExistence type="predicted"/>
<evidence type="ECO:0000313" key="2">
    <source>
        <dbReference type="Proteomes" id="UP000805193"/>
    </source>
</evidence>
<comment type="caution">
    <text evidence="1">The sequence shown here is derived from an EMBL/GenBank/DDBJ whole genome shotgun (WGS) entry which is preliminary data.</text>
</comment>
<dbReference type="Proteomes" id="UP000805193">
    <property type="component" value="Unassembled WGS sequence"/>
</dbReference>
<name>A0AC60Q1W1_IXOPE</name>
<protein>
    <submittedName>
        <fullName evidence="1">Uncharacterized protein</fullName>
    </submittedName>
</protein>
<sequence>MSARIVEPDISSTACASDVPSEMGRDDFTFPKVCPHPLPGLPAGNPEASGSRCGGISLATWTGVTLNGRPVGSRQAGDGPGQIGTCFRSVETLKKVAKGSILNSPSGARETSNGRCYNRWPEEEAVRNMYKLKATASPTVHAIFDTALSLYKEHGTISVYDGSRDTRRSQETT</sequence>
<reference evidence="1 2" key="1">
    <citation type="journal article" date="2020" name="Cell">
        <title>Large-Scale Comparative Analyses of Tick Genomes Elucidate Their Genetic Diversity and Vector Capacities.</title>
        <authorList>
            <consortium name="Tick Genome and Microbiome Consortium (TIGMIC)"/>
            <person name="Jia N."/>
            <person name="Wang J."/>
            <person name="Shi W."/>
            <person name="Du L."/>
            <person name="Sun Y."/>
            <person name="Zhan W."/>
            <person name="Jiang J.F."/>
            <person name="Wang Q."/>
            <person name="Zhang B."/>
            <person name="Ji P."/>
            <person name="Bell-Sakyi L."/>
            <person name="Cui X.M."/>
            <person name="Yuan T.T."/>
            <person name="Jiang B.G."/>
            <person name="Yang W.F."/>
            <person name="Lam T.T."/>
            <person name="Chang Q.C."/>
            <person name="Ding S.J."/>
            <person name="Wang X.J."/>
            <person name="Zhu J.G."/>
            <person name="Ruan X.D."/>
            <person name="Zhao L."/>
            <person name="Wei J.T."/>
            <person name="Ye R.Z."/>
            <person name="Que T.C."/>
            <person name="Du C.H."/>
            <person name="Zhou Y.H."/>
            <person name="Cheng J.X."/>
            <person name="Dai P.F."/>
            <person name="Guo W.B."/>
            <person name="Han X.H."/>
            <person name="Huang E.J."/>
            <person name="Li L.F."/>
            <person name="Wei W."/>
            <person name="Gao Y.C."/>
            <person name="Liu J.Z."/>
            <person name="Shao H.Z."/>
            <person name="Wang X."/>
            <person name="Wang C.C."/>
            <person name="Yang T.C."/>
            <person name="Huo Q.B."/>
            <person name="Li W."/>
            <person name="Chen H.Y."/>
            <person name="Chen S.E."/>
            <person name="Zhou L.G."/>
            <person name="Ni X.B."/>
            <person name="Tian J.H."/>
            <person name="Sheng Y."/>
            <person name="Liu T."/>
            <person name="Pan Y.S."/>
            <person name="Xia L.Y."/>
            <person name="Li J."/>
            <person name="Zhao F."/>
            <person name="Cao W.C."/>
        </authorList>
    </citation>
    <scope>NUCLEOTIDE SEQUENCE [LARGE SCALE GENOMIC DNA]</scope>
    <source>
        <strain evidence="1">Iper-2018</strain>
    </source>
</reference>
<accession>A0AC60Q1W1</accession>
<gene>
    <name evidence="1" type="ORF">HPB47_025459</name>
</gene>
<organism evidence="1 2">
    <name type="scientific">Ixodes persulcatus</name>
    <name type="common">Taiga tick</name>
    <dbReference type="NCBI Taxonomy" id="34615"/>
    <lineage>
        <taxon>Eukaryota</taxon>
        <taxon>Metazoa</taxon>
        <taxon>Ecdysozoa</taxon>
        <taxon>Arthropoda</taxon>
        <taxon>Chelicerata</taxon>
        <taxon>Arachnida</taxon>
        <taxon>Acari</taxon>
        <taxon>Parasitiformes</taxon>
        <taxon>Ixodida</taxon>
        <taxon>Ixodoidea</taxon>
        <taxon>Ixodidae</taxon>
        <taxon>Ixodinae</taxon>
        <taxon>Ixodes</taxon>
    </lineage>
</organism>